<dbReference type="AlphaFoldDB" id="A0A133UNI7"/>
<feature type="region of interest" description="Disordered" evidence="4">
    <location>
        <begin position="1"/>
        <end position="33"/>
    </location>
</feature>
<evidence type="ECO:0000256" key="4">
    <source>
        <dbReference type="SAM" id="MobiDB-lite"/>
    </source>
</evidence>
<keyword evidence="6" id="KW-1185">Reference proteome</keyword>
<accession>A0A133UNI7</accession>
<comment type="similarity">
    <text evidence="1 3">Belongs to the PDCD5 family.</text>
</comment>
<organism evidence="5 6">
    <name type="scientific">candidate division MSBL1 archaeon SCGC-AAA259E19</name>
    <dbReference type="NCBI Taxonomy" id="1698264"/>
    <lineage>
        <taxon>Archaea</taxon>
        <taxon>Methanobacteriati</taxon>
        <taxon>Methanobacteriota</taxon>
        <taxon>candidate division MSBL1</taxon>
    </lineage>
</organism>
<dbReference type="HAMAP" id="MF_00026">
    <property type="entry name" value="dsDNA_bind"/>
    <property type="match status" value="1"/>
</dbReference>
<dbReference type="GO" id="GO:0003677">
    <property type="term" value="F:DNA binding"/>
    <property type="evidence" value="ECO:0007669"/>
    <property type="project" value="UniProtKB-UniRule"/>
</dbReference>
<proteinExistence type="inferred from homology"/>
<evidence type="ECO:0000313" key="6">
    <source>
        <dbReference type="Proteomes" id="UP000070284"/>
    </source>
</evidence>
<dbReference type="PIRSF" id="PIRSF015730">
    <property type="entry name" value="TFAR19"/>
    <property type="match status" value="1"/>
</dbReference>
<protein>
    <recommendedName>
        <fullName evidence="3">DNA-binding protein AKJ65_00950</fullName>
    </recommendedName>
</protein>
<sequence>MSEDIDKIKERKLRELKSQMESGKEEEKKREELEKQKKQLLRKILTSEARSRLANLRMARPEFTERVELQLIQIARTGRIDLPINDDQLQRILKKLQQNKKSINIERR</sequence>
<dbReference type="EMBL" id="LHXO01000007">
    <property type="protein sequence ID" value="KXA95731.1"/>
    <property type="molecule type" value="Genomic_DNA"/>
</dbReference>
<name>A0A133UNI7_9EURY</name>
<dbReference type="InterPro" id="IPR022889">
    <property type="entry name" value="DNA_bind_arc"/>
</dbReference>
<reference evidence="5 6" key="1">
    <citation type="journal article" date="2016" name="Sci. Rep.">
        <title>Metabolic traits of an uncultured archaeal lineage -MSBL1- from brine pools of the Red Sea.</title>
        <authorList>
            <person name="Mwirichia R."/>
            <person name="Alam I."/>
            <person name="Rashid M."/>
            <person name="Vinu M."/>
            <person name="Ba-Alawi W."/>
            <person name="Anthony Kamau A."/>
            <person name="Kamanda Ngugi D."/>
            <person name="Goker M."/>
            <person name="Klenk H.P."/>
            <person name="Bajic V."/>
            <person name="Stingl U."/>
        </authorList>
    </citation>
    <scope>NUCLEOTIDE SEQUENCE [LARGE SCALE GENOMIC DNA]</scope>
    <source>
        <strain evidence="5">SCGC-AAA259E19</strain>
    </source>
</reference>
<evidence type="ECO:0000256" key="3">
    <source>
        <dbReference type="HAMAP-Rule" id="MF_00026"/>
    </source>
</evidence>
<dbReference type="SUPFAM" id="SSF46950">
    <property type="entry name" value="Double-stranded DNA-binding domain"/>
    <property type="match status" value="1"/>
</dbReference>
<dbReference type="GO" id="GO:0005829">
    <property type="term" value="C:cytosol"/>
    <property type="evidence" value="ECO:0007669"/>
    <property type="project" value="TreeGrafter"/>
</dbReference>
<gene>
    <name evidence="5" type="ORF">AKJ65_00950</name>
</gene>
<dbReference type="PANTHER" id="PTHR10840:SF0">
    <property type="entry name" value="PROGRAMMED CELL DEATH PROTEIN 5"/>
    <property type="match status" value="1"/>
</dbReference>
<dbReference type="Pfam" id="PF01984">
    <property type="entry name" value="dsDNA_bind"/>
    <property type="match status" value="1"/>
</dbReference>
<dbReference type="Gene3D" id="1.10.8.140">
    <property type="entry name" value="PDCD5-like"/>
    <property type="match status" value="1"/>
</dbReference>
<evidence type="ECO:0000313" key="5">
    <source>
        <dbReference type="EMBL" id="KXA95731.1"/>
    </source>
</evidence>
<evidence type="ECO:0000256" key="2">
    <source>
        <dbReference type="ARBA" id="ARBA00023125"/>
    </source>
</evidence>
<dbReference type="InterPro" id="IPR002836">
    <property type="entry name" value="PDCD5-like"/>
</dbReference>
<dbReference type="NCBIfam" id="NF003268">
    <property type="entry name" value="PRK04239.1"/>
    <property type="match status" value="1"/>
</dbReference>
<evidence type="ECO:0000256" key="1">
    <source>
        <dbReference type="ARBA" id="ARBA00010490"/>
    </source>
</evidence>
<dbReference type="InterPro" id="IPR036883">
    <property type="entry name" value="PDCD5-like_sf"/>
</dbReference>
<keyword evidence="2 3" id="KW-0238">DNA-binding</keyword>
<dbReference type="PANTHER" id="PTHR10840">
    <property type="entry name" value="PROGRAMMED CELL DEATH PROTEIN 5"/>
    <property type="match status" value="1"/>
</dbReference>
<dbReference type="Proteomes" id="UP000070284">
    <property type="component" value="Unassembled WGS sequence"/>
</dbReference>
<comment type="caution">
    <text evidence="5">The sequence shown here is derived from an EMBL/GenBank/DDBJ whole genome shotgun (WGS) entry which is preliminary data.</text>
</comment>